<proteinExistence type="predicted"/>
<keyword evidence="1" id="KW-0732">Signal</keyword>
<evidence type="ECO:0000313" key="3">
    <source>
        <dbReference type="Proteomes" id="UP001201812"/>
    </source>
</evidence>
<keyword evidence="3" id="KW-1185">Reference proteome</keyword>
<evidence type="ECO:0000313" key="2">
    <source>
        <dbReference type="EMBL" id="KAI1699346.1"/>
    </source>
</evidence>
<feature type="chain" id="PRO_5042038769" evidence="1">
    <location>
        <begin position="27"/>
        <end position="122"/>
    </location>
</feature>
<gene>
    <name evidence="2" type="ORF">DdX_17373</name>
</gene>
<evidence type="ECO:0000256" key="1">
    <source>
        <dbReference type="SAM" id="SignalP"/>
    </source>
</evidence>
<comment type="caution">
    <text evidence="2">The sequence shown here is derived from an EMBL/GenBank/DDBJ whole genome shotgun (WGS) entry which is preliminary data.</text>
</comment>
<feature type="signal peptide" evidence="1">
    <location>
        <begin position="1"/>
        <end position="26"/>
    </location>
</feature>
<name>A0AAD4MLH2_9BILA</name>
<protein>
    <submittedName>
        <fullName evidence="2">Uncharacterized protein</fullName>
    </submittedName>
</protein>
<dbReference type="AlphaFoldDB" id="A0AAD4MLH2"/>
<accession>A0AAD4MLH2</accession>
<dbReference type="EMBL" id="JAKKPZ010000182">
    <property type="protein sequence ID" value="KAI1699346.1"/>
    <property type="molecule type" value="Genomic_DNA"/>
</dbReference>
<sequence length="122" mass="13645">MNGYLLLSTLFCLFALYVAPTNKIQAMVDKLHSEKGKLYEKYQMEEEWENWGASAQASQKIDECTLKLKLLAGSDETHAKAKSEAQLKSDLAALKAKKTENGNEEKIKTLEGLLKELGIHAE</sequence>
<reference evidence="2" key="1">
    <citation type="submission" date="2022-01" db="EMBL/GenBank/DDBJ databases">
        <title>Genome Sequence Resource for Two Populations of Ditylenchus destructor, the Migratory Endoparasitic Phytonematode.</title>
        <authorList>
            <person name="Zhang H."/>
            <person name="Lin R."/>
            <person name="Xie B."/>
        </authorList>
    </citation>
    <scope>NUCLEOTIDE SEQUENCE</scope>
    <source>
        <strain evidence="2">BazhouSP</strain>
    </source>
</reference>
<dbReference type="Proteomes" id="UP001201812">
    <property type="component" value="Unassembled WGS sequence"/>
</dbReference>
<organism evidence="2 3">
    <name type="scientific">Ditylenchus destructor</name>
    <dbReference type="NCBI Taxonomy" id="166010"/>
    <lineage>
        <taxon>Eukaryota</taxon>
        <taxon>Metazoa</taxon>
        <taxon>Ecdysozoa</taxon>
        <taxon>Nematoda</taxon>
        <taxon>Chromadorea</taxon>
        <taxon>Rhabditida</taxon>
        <taxon>Tylenchina</taxon>
        <taxon>Tylenchomorpha</taxon>
        <taxon>Sphaerularioidea</taxon>
        <taxon>Anguinidae</taxon>
        <taxon>Anguininae</taxon>
        <taxon>Ditylenchus</taxon>
    </lineage>
</organism>